<evidence type="ECO:0000256" key="1">
    <source>
        <dbReference type="ARBA" id="ARBA00004442"/>
    </source>
</evidence>
<feature type="signal peptide" evidence="4">
    <location>
        <begin position="1"/>
        <end position="24"/>
    </location>
</feature>
<feature type="domain" description="Outer membrane protein beta-barrel" evidence="5">
    <location>
        <begin position="386"/>
        <end position="789"/>
    </location>
</feature>
<evidence type="ECO:0000259" key="5">
    <source>
        <dbReference type="Pfam" id="PF14905"/>
    </source>
</evidence>
<gene>
    <name evidence="6" type="ORF">G9Q97_21645</name>
</gene>
<comment type="subcellular location">
    <subcellularLocation>
        <location evidence="1">Cell outer membrane</location>
    </subcellularLocation>
</comment>
<dbReference type="PANTHER" id="PTHR40980:SF4">
    <property type="entry name" value="TONB-DEPENDENT RECEPTOR-LIKE BETA-BARREL DOMAIN-CONTAINING PROTEIN"/>
    <property type="match status" value="1"/>
</dbReference>
<comment type="caution">
    <text evidence="6">The sequence shown here is derived from an EMBL/GenBank/DDBJ whole genome shotgun (WGS) entry which is preliminary data.</text>
</comment>
<dbReference type="PANTHER" id="PTHR40980">
    <property type="entry name" value="PLUG DOMAIN-CONTAINING PROTEIN"/>
    <property type="match status" value="1"/>
</dbReference>
<sequence length="813" mass="91307">MTMNFRKLIFATSFFFLLGLSHLAAQEMMATVSGTVLDERGDPLPFSNVVLLETGSEDLVTAAISDDTGHFTLQTNVEKEVILSISTLGFAPYKSKPFLLKAGLKKDFAEIQLTAELSALDEVTVNAARPNVLIQADKTIVNVAGTVMAEGNTVLDVVGRSPGVFVDADGNISLNGRTGVIVLIDERQTYMSATDLANFLRAMPADNILSIEVINNPPAKYDAEGAAGVINLVLKKNNVNGTNGNVQIGSQYNGMHTPSAGATLNVKKNRWTSNASLNYNEWGRFIDLNILRRFQLENGLSVFDQTARLKLLRSNLFFSGGTDYRINDQHSVGINLQVSGQKGTEDGNSLTNISNPENTDRNFLNALNDSDSDNFRVFGNLHYIGKLDTLGTRITADLDYTQMDASSLSMLNNSYWVNENTGAGTSDRIRTGNEMVYTIYTAKADFTRPLGEGKELEAGLKGSWVNSDNQLDIFKSVEEGEFTRDPNSNHFIYKEQVLAAYTSYKAPISEKLNFQAGLRAEYAEIEGNSVTSSQVNTQEYLNLFPSMYLQHQVNDNYQIVYNINRRITRPHYRQLNPYVFYIDPLTTEEGNPQLRPQYANNFEMNHIIKSAYQVSLSFSQTENAFGQIMVQDDETRKTSIQMQNLDRTQNLSLRAILPVEFADWYSSSNMLQFNGNTFQSQLGDELLDERQFSFMARTQHNINLPKGFKVELIGIYRSPFRDGQLKINAMSWMDAGVTKTFLDDKISLTVNGTDIFRTMRFKGNIDFHRINTDVQQYNSMQSVRFTLRWKFAQGEQFKVSQRSGSTEERNRLE</sequence>
<evidence type="ECO:0000313" key="6">
    <source>
        <dbReference type="EMBL" id="NHE59424.1"/>
    </source>
</evidence>
<dbReference type="Pfam" id="PF13620">
    <property type="entry name" value="CarboxypepD_reg"/>
    <property type="match status" value="1"/>
</dbReference>
<reference evidence="6 7" key="1">
    <citation type="submission" date="2020-03" db="EMBL/GenBank/DDBJ databases">
        <title>Cyclobacterium plantarum sp. nov., a marine bacterium isolated from a coastal-marine wetland.</title>
        <authorList>
            <person name="Sanchez-Porro C."/>
            <person name="Ventosa A."/>
            <person name="Amoozegar M."/>
        </authorList>
    </citation>
    <scope>NUCLEOTIDE SEQUENCE [LARGE SCALE GENOMIC DNA]</scope>
    <source>
        <strain evidence="6 7">GBPx2</strain>
    </source>
</reference>
<evidence type="ECO:0000313" key="7">
    <source>
        <dbReference type="Proteomes" id="UP000649799"/>
    </source>
</evidence>
<keyword evidence="6" id="KW-0675">Receptor</keyword>
<protein>
    <submittedName>
        <fullName evidence="6">TonB-dependent receptor</fullName>
    </submittedName>
</protein>
<dbReference type="InterPro" id="IPR008969">
    <property type="entry name" value="CarboxyPept-like_regulatory"/>
</dbReference>
<keyword evidence="4" id="KW-0732">Signal</keyword>
<name>A0ABX0HCI9_9BACT</name>
<dbReference type="InterPro" id="IPR036942">
    <property type="entry name" value="Beta-barrel_TonB_sf"/>
</dbReference>
<evidence type="ECO:0000256" key="2">
    <source>
        <dbReference type="ARBA" id="ARBA00023136"/>
    </source>
</evidence>
<dbReference type="Proteomes" id="UP000649799">
    <property type="component" value="Unassembled WGS sequence"/>
</dbReference>
<dbReference type="InterPro" id="IPR041700">
    <property type="entry name" value="OMP_b-brl_3"/>
</dbReference>
<keyword evidence="7" id="KW-1185">Reference proteome</keyword>
<dbReference type="Pfam" id="PF14905">
    <property type="entry name" value="OMP_b-brl_3"/>
    <property type="match status" value="1"/>
</dbReference>
<dbReference type="InterPro" id="IPR037066">
    <property type="entry name" value="Plug_dom_sf"/>
</dbReference>
<feature type="chain" id="PRO_5046560726" evidence="4">
    <location>
        <begin position="25"/>
        <end position="813"/>
    </location>
</feature>
<keyword evidence="3" id="KW-0998">Cell outer membrane</keyword>
<evidence type="ECO:0000256" key="4">
    <source>
        <dbReference type="SAM" id="SignalP"/>
    </source>
</evidence>
<dbReference type="SUPFAM" id="SSF56935">
    <property type="entry name" value="Porins"/>
    <property type="match status" value="1"/>
</dbReference>
<evidence type="ECO:0000256" key="3">
    <source>
        <dbReference type="ARBA" id="ARBA00023237"/>
    </source>
</evidence>
<dbReference type="Gene3D" id="2.40.170.20">
    <property type="entry name" value="TonB-dependent receptor, beta-barrel domain"/>
    <property type="match status" value="1"/>
</dbReference>
<accession>A0ABX0HCI9</accession>
<dbReference type="EMBL" id="JAANYN010000013">
    <property type="protein sequence ID" value="NHE59424.1"/>
    <property type="molecule type" value="Genomic_DNA"/>
</dbReference>
<dbReference type="Gene3D" id="2.170.130.10">
    <property type="entry name" value="TonB-dependent receptor, plug domain"/>
    <property type="match status" value="1"/>
</dbReference>
<proteinExistence type="predicted"/>
<keyword evidence="2" id="KW-0472">Membrane</keyword>
<organism evidence="6 7">
    <name type="scientific">Cyclobacterium plantarum</name>
    <dbReference type="NCBI Taxonomy" id="2716263"/>
    <lineage>
        <taxon>Bacteria</taxon>
        <taxon>Pseudomonadati</taxon>
        <taxon>Bacteroidota</taxon>
        <taxon>Cytophagia</taxon>
        <taxon>Cytophagales</taxon>
        <taxon>Cyclobacteriaceae</taxon>
        <taxon>Cyclobacterium</taxon>
    </lineage>
</organism>
<dbReference type="SUPFAM" id="SSF49464">
    <property type="entry name" value="Carboxypeptidase regulatory domain-like"/>
    <property type="match status" value="1"/>
</dbReference>